<evidence type="ECO:0000313" key="2">
    <source>
        <dbReference type="EMBL" id="PQB05119.1"/>
    </source>
</evidence>
<sequence length="230" mass="25668">MRYFLSAILLVSISFSGISQTYEVGLLAGGANYIGDVGRTNYILPNELAFGGIFKWNRSPRHSFRGSIMFANISGDDSKSSDARRVERGLNFKNTITEFGLGLEYTFWEFDLHAGEPQSTPYLYSGVHYFLFKELRRLGDEISDYDSNSSFAIPIALGYKATIGTRFILAGEIGARYTFTDNLDGSNPTKGAPGNNDDIKFGNLNNNDWYVFTGITLTFAFGRQPCYCNF</sequence>
<dbReference type="RefSeq" id="WP_104813050.1">
    <property type="nucleotide sequence ID" value="NZ_MQUB01000001.1"/>
</dbReference>
<accession>A0A2S7KR65</accession>
<dbReference type="Proteomes" id="UP000239800">
    <property type="component" value="Unassembled WGS sequence"/>
</dbReference>
<protein>
    <recommendedName>
        <fullName evidence="1">DUF6089 domain-containing protein</fullName>
    </recommendedName>
</protein>
<proteinExistence type="predicted"/>
<name>A0A2S7KR65_9FLAO</name>
<keyword evidence="3" id="KW-1185">Reference proteome</keyword>
<reference evidence="2 3" key="1">
    <citation type="submission" date="2016-11" db="EMBL/GenBank/DDBJ databases">
        <title>Trade-off between light-utilization and light-protection in marine flavobacteria.</title>
        <authorList>
            <person name="Kumagai Y."/>
        </authorList>
    </citation>
    <scope>NUCLEOTIDE SEQUENCE [LARGE SCALE GENOMIC DNA]</scope>
    <source>
        <strain evidence="2 3">NBRC 107741</strain>
    </source>
</reference>
<gene>
    <name evidence="2" type="ORF">BST85_09620</name>
</gene>
<dbReference type="OrthoDB" id="654178at2"/>
<evidence type="ECO:0000259" key="1">
    <source>
        <dbReference type="Pfam" id="PF19573"/>
    </source>
</evidence>
<organism evidence="2 3">
    <name type="scientific">Aureitalea marina</name>
    <dbReference type="NCBI Taxonomy" id="930804"/>
    <lineage>
        <taxon>Bacteria</taxon>
        <taxon>Pseudomonadati</taxon>
        <taxon>Bacteroidota</taxon>
        <taxon>Flavobacteriia</taxon>
        <taxon>Flavobacteriales</taxon>
        <taxon>Flavobacteriaceae</taxon>
        <taxon>Aureitalea</taxon>
    </lineage>
</organism>
<feature type="domain" description="DUF6089" evidence="1">
    <location>
        <begin position="4"/>
        <end position="229"/>
    </location>
</feature>
<dbReference type="Pfam" id="PF19573">
    <property type="entry name" value="DUF6089"/>
    <property type="match status" value="1"/>
</dbReference>
<evidence type="ECO:0000313" key="3">
    <source>
        <dbReference type="Proteomes" id="UP000239800"/>
    </source>
</evidence>
<dbReference type="EMBL" id="MQUB01000001">
    <property type="protein sequence ID" value="PQB05119.1"/>
    <property type="molecule type" value="Genomic_DNA"/>
</dbReference>
<comment type="caution">
    <text evidence="2">The sequence shown here is derived from an EMBL/GenBank/DDBJ whole genome shotgun (WGS) entry which is preliminary data.</text>
</comment>
<dbReference type="InterPro" id="IPR045743">
    <property type="entry name" value="DUF6089"/>
</dbReference>
<dbReference type="AlphaFoldDB" id="A0A2S7KR65"/>